<keyword evidence="1" id="KW-1133">Transmembrane helix</keyword>
<dbReference type="RefSeq" id="WP_092889498.1">
    <property type="nucleotide sequence ID" value="NZ_FOOQ01000001.1"/>
</dbReference>
<protein>
    <submittedName>
        <fullName evidence="2">Uncharacterized protein</fullName>
    </submittedName>
</protein>
<keyword evidence="1" id="KW-0812">Transmembrane</keyword>
<reference evidence="3" key="1">
    <citation type="submission" date="2016-10" db="EMBL/GenBank/DDBJ databases">
        <authorList>
            <person name="Varghese N."/>
            <person name="Submissions S."/>
        </authorList>
    </citation>
    <scope>NUCLEOTIDE SEQUENCE [LARGE SCALE GENOMIC DNA]</scope>
    <source>
        <strain evidence="3">CGMCC 1.7739</strain>
    </source>
</reference>
<dbReference type="Proteomes" id="UP000198876">
    <property type="component" value="Unassembled WGS sequence"/>
</dbReference>
<evidence type="ECO:0000256" key="1">
    <source>
        <dbReference type="SAM" id="Phobius"/>
    </source>
</evidence>
<sequence>MPEYQPGECNIGEAEQRRRYALGLLASVATLVLITWVLTNDGPMGLLALASIPLFGAAEGFFQGRYEFCTGFASLGVYDVSDEGHDRREVRAEADRKADKRRAWRIHAYSASVAVVGTVLLYVVAGLVYID</sequence>
<evidence type="ECO:0000313" key="3">
    <source>
        <dbReference type="Proteomes" id="UP000198876"/>
    </source>
</evidence>
<accession>A0A1I2N887</accession>
<dbReference type="EMBL" id="FOOQ01000001">
    <property type="protein sequence ID" value="SFG00074.1"/>
    <property type="molecule type" value="Genomic_DNA"/>
</dbReference>
<gene>
    <name evidence="2" type="ORF">SAMN04488063_1089</name>
</gene>
<name>A0A1I2N887_9EURY</name>
<dbReference type="OrthoDB" id="253187at2157"/>
<organism evidence="2 3">
    <name type="scientific">Halopelagius inordinatus</name>
    <dbReference type="NCBI Taxonomy" id="553467"/>
    <lineage>
        <taxon>Archaea</taxon>
        <taxon>Methanobacteriati</taxon>
        <taxon>Methanobacteriota</taxon>
        <taxon>Stenosarchaea group</taxon>
        <taxon>Halobacteria</taxon>
        <taxon>Halobacteriales</taxon>
        <taxon>Haloferacaceae</taxon>
    </lineage>
</organism>
<feature type="transmembrane region" description="Helical" evidence="1">
    <location>
        <begin position="106"/>
        <end position="130"/>
    </location>
</feature>
<proteinExistence type="predicted"/>
<dbReference type="AlphaFoldDB" id="A0A1I2N887"/>
<feature type="transmembrane region" description="Helical" evidence="1">
    <location>
        <begin position="44"/>
        <end position="62"/>
    </location>
</feature>
<evidence type="ECO:0000313" key="2">
    <source>
        <dbReference type="EMBL" id="SFG00074.1"/>
    </source>
</evidence>
<keyword evidence="3" id="KW-1185">Reference proteome</keyword>
<keyword evidence="1" id="KW-0472">Membrane</keyword>
<dbReference type="STRING" id="553467.SAMN04488063_1089"/>
<feature type="transmembrane region" description="Helical" evidence="1">
    <location>
        <begin position="20"/>
        <end position="38"/>
    </location>
</feature>